<protein>
    <submittedName>
        <fullName evidence="1">Uncharacterized protein</fullName>
    </submittedName>
</protein>
<proteinExistence type="predicted"/>
<keyword evidence="2" id="KW-1185">Reference proteome</keyword>
<sequence length="286" mass="31995">MTQLVVYSFVGSQWAGVVHLTLAQKGFIKGQDYEVKEVDLGQADNFAPEYLKVNPNGTVPSLTSPSLPAPISDSVDILRYLDSLRGGNRLVPENADTRAKGQRIVDLVHSSQVDTNVIFFNARSVDELDAKKGNWHKQFLDARQQRLEQEHQADPAHPFYGPKMKENGQVQSKYQSSIGHGDEEFFTKSHELHRQFAAGMETLESLLVLPFAAGDAISEADFHVIPWLSHAMVAANSDPKNIQDFSAMEKELQKSATGFKIGPRTRQWWATVAKEPSFQQVFPHLH</sequence>
<evidence type="ECO:0000313" key="2">
    <source>
        <dbReference type="Proteomes" id="UP001143910"/>
    </source>
</evidence>
<dbReference type="EMBL" id="JANJQO010000055">
    <property type="protein sequence ID" value="KAJ2982835.1"/>
    <property type="molecule type" value="Genomic_DNA"/>
</dbReference>
<evidence type="ECO:0000313" key="1">
    <source>
        <dbReference type="EMBL" id="KAJ2982835.1"/>
    </source>
</evidence>
<name>A0ACC1NU38_9HYPO</name>
<gene>
    <name evidence="1" type="ORF">NQ176_g1123</name>
</gene>
<organism evidence="1 2">
    <name type="scientific">Zarea fungicola</name>
    <dbReference type="NCBI Taxonomy" id="93591"/>
    <lineage>
        <taxon>Eukaryota</taxon>
        <taxon>Fungi</taxon>
        <taxon>Dikarya</taxon>
        <taxon>Ascomycota</taxon>
        <taxon>Pezizomycotina</taxon>
        <taxon>Sordariomycetes</taxon>
        <taxon>Hypocreomycetidae</taxon>
        <taxon>Hypocreales</taxon>
        <taxon>Cordycipitaceae</taxon>
        <taxon>Zarea</taxon>
    </lineage>
</organism>
<comment type="caution">
    <text evidence="1">The sequence shown here is derived from an EMBL/GenBank/DDBJ whole genome shotgun (WGS) entry which is preliminary data.</text>
</comment>
<dbReference type="Proteomes" id="UP001143910">
    <property type="component" value="Unassembled WGS sequence"/>
</dbReference>
<reference evidence="1" key="1">
    <citation type="submission" date="2022-08" db="EMBL/GenBank/DDBJ databases">
        <title>Genome Sequence of Lecanicillium fungicola.</title>
        <authorList>
            <person name="Buettner E."/>
        </authorList>
    </citation>
    <scope>NUCLEOTIDE SEQUENCE</scope>
    <source>
        <strain evidence="1">Babe33</strain>
    </source>
</reference>
<accession>A0ACC1NU38</accession>